<feature type="compositionally biased region" description="Basic and acidic residues" evidence="1">
    <location>
        <begin position="27"/>
        <end position="41"/>
    </location>
</feature>
<evidence type="ECO:0000256" key="1">
    <source>
        <dbReference type="SAM" id="MobiDB-lite"/>
    </source>
</evidence>
<feature type="region of interest" description="Disordered" evidence="1">
    <location>
        <begin position="27"/>
        <end position="51"/>
    </location>
</feature>
<sequence>MGPLWAWPPAALIVSILSAMGLTAGREAGKESHAAVHEQSRAGDVIRGIGAEPDHRSGDVIWLADSFVGHQLHQISIGFRRAPGGSIDRRANAPGPMPLTRMRSGASTRSSRA</sequence>
<feature type="region of interest" description="Disordered" evidence="1">
    <location>
        <begin position="82"/>
        <end position="113"/>
    </location>
</feature>
<dbReference type="Proteomes" id="UP000028839">
    <property type="component" value="Unassembled WGS sequence"/>
</dbReference>
<name>A0A0E2Z1I5_9GAMM</name>
<protein>
    <submittedName>
        <fullName evidence="2">Uncharacterized protein</fullName>
    </submittedName>
</protein>
<dbReference type="HOGENOM" id="CLU_2130816_0_0_6"/>
<dbReference type="EMBL" id="JPGN01000055">
    <property type="protein sequence ID" value="KFI19369.1"/>
    <property type="molecule type" value="Genomic_DNA"/>
</dbReference>
<organism evidence="2 3">
    <name type="scientific">Nitrosococcus oceani C-27</name>
    <dbReference type="NCBI Taxonomy" id="314279"/>
    <lineage>
        <taxon>Bacteria</taxon>
        <taxon>Pseudomonadati</taxon>
        <taxon>Pseudomonadota</taxon>
        <taxon>Gammaproteobacteria</taxon>
        <taxon>Chromatiales</taxon>
        <taxon>Chromatiaceae</taxon>
        <taxon>Nitrosococcus</taxon>
    </lineage>
</organism>
<comment type="caution">
    <text evidence="2">The sequence shown here is derived from an EMBL/GenBank/DDBJ whole genome shotgun (WGS) entry which is preliminary data.</text>
</comment>
<evidence type="ECO:0000313" key="3">
    <source>
        <dbReference type="Proteomes" id="UP000028839"/>
    </source>
</evidence>
<gene>
    <name evidence="2" type="ORF">IB75_09480</name>
</gene>
<proteinExistence type="predicted"/>
<reference evidence="2 3" key="1">
    <citation type="submission" date="2014-07" db="EMBL/GenBank/DDBJ databases">
        <title>Comparative analysis of Nitrosococcus oceani genome inventories of strains from Pacific and Atlantic gyres.</title>
        <authorList>
            <person name="Lim C.K."/>
            <person name="Wang L."/>
            <person name="Sayavedra-Soto L.A."/>
            <person name="Klotz M.G."/>
        </authorList>
    </citation>
    <scope>NUCLEOTIDE SEQUENCE [LARGE SCALE GENOMIC DNA]</scope>
    <source>
        <strain evidence="2 3">C-27</strain>
    </source>
</reference>
<accession>A0A0E2Z1I5</accession>
<evidence type="ECO:0000313" key="2">
    <source>
        <dbReference type="EMBL" id="KFI19369.1"/>
    </source>
</evidence>
<dbReference type="AlphaFoldDB" id="A0A0E2Z1I5"/>